<dbReference type="PROSITE" id="PS50005">
    <property type="entry name" value="TPR"/>
    <property type="match status" value="1"/>
</dbReference>
<keyword evidence="2 3" id="KW-0802">TPR repeat</keyword>
<dbReference type="GO" id="GO:0046813">
    <property type="term" value="P:receptor-mediated virion attachment to host cell"/>
    <property type="evidence" value="ECO:0007669"/>
    <property type="project" value="TreeGrafter"/>
</dbReference>
<dbReference type="Proteomes" id="UP000441797">
    <property type="component" value="Unassembled WGS sequence"/>
</dbReference>
<evidence type="ECO:0000256" key="3">
    <source>
        <dbReference type="PROSITE-ProRule" id="PRU00339"/>
    </source>
</evidence>
<dbReference type="OrthoDB" id="421195at2"/>
<evidence type="ECO:0000256" key="2">
    <source>
        <dbReference type="ARBA" id="ARBA00022803"/>
    </source>
</evidence>
<evidence type="ECO:0000313" key="4">
    <source>
        <dbReference type="EMBL" id="MUL36855.1"/>
    </source>
</evidence>
<dbReference type="InterPro" id="IPR019734">
    <property type="entry name" value="TPR_rpt"/>
</dbReference>
<dbReference type="SUPFAM" id="SSF48452">
    <property type="entry name" value="TPR-like"/>
    <property type="match status" value="1"/>
</dbReference>
<feature type="repeat" description="TPR" evidence="3">
    <location>
        <begin position="149"/>
        <end position="182"/>
    </location>
</feature>
<dbReference type="AlphaFoldDB" id="A0A6N8FX13"/>
<dbReference type="PANTHER" id="PTHR44858:SF1">
    <property type="entry name" value="UDP-N-ACETYLGLUCOSAMINE--PEPTIDE N-ACETYLGLUCOSAMINYLTRANSFERASE SPINDLY-RELATED"/>
    <property type="match status" value="1"/>
</dbReference>
<dbReference type="Pfam" id="PF13181">
    <property type="entry name" value="TPR_8"/>
    <property type="match status" value="1"/>
</dbReference>
<dbReference type="PROSITE" id="PS50293">
    <property type="entry name" value="TPR_REGION"/>
    <property type="match status" value="1"/>
</dbReference>
<dbReference type="SMART" id="SM00028">
    <property type="entry name" value="TPR"/>
    <property type="match status" value="2"/>
</dbReference>
<dbReference type="RefSeq" id="WP_105217847.1">
    <property type="nucleotide sequence ID" value="NZ_CAWNSU010000036.1"/>
</dbReference>
<reference evidence="4 5" key="1">
    <citation type="journal article" date="2019" name="Front. Microbiol.">
        <title>Genomic Features for Desiccation Tolerance and Sugar Biosynthesis in the Extremophile Gloeocapsopsis sp. UTEX B3054.</title>
        <authorList>
            <person name="Urrejola C."/>
            <person name="Alcorta J."/>
            <person name="Salas L."/>
            <person name="Vasquez M."/>
            <person name="Polz M.F."/>
            <person name="Vicuna R."/>
            <person name="Diez B."/>
        </authorList>
    </citation>
    <scope>NUCLEOTIDE SEQUENCE [LARGE SCALE GENOMIC DNA]</scope>
    <source>
        <strain evidence="4 5">1H9</strain>
    </source>
</reference>
<dbReference type="GO" id="GO:0009279">
    <property type="term" value="C:cell outer membrane"/>
    <property type="evidence" value="ECO:0007669"/>
    <property type="project" value="TreeGrafter"/>
</dbReference>
<dbReference type="InterPro" id="IPR011990">
    <property type="entry name" value="TPR-like_helical_dom_sf"/>
</dbReference>
<dbReference type="Pfam" id="PF00515">
    <property type="entry name" value="TPR_1"/>
    <property type="match status" value="1"/>
</dbReference>
<dbReference type="Gene3D" id="1.25.40.10">
    <property type="entry name" value="Tetratricopeptide repeat domain"/>
    <property type="match status" value="1"/>
</dbReference>
<dbReference type="InterPro" id="IPR050498">
    <property type="entry name" value="Ycf3"/>
</dbReference>
<keyword evidence="1" id="KW-0677">Repeat</keyword>
<keyword evidence="5" id="KW-1185">Reference proteome</keyword>
<dbReference type="PANTHER" id="PTHR44858">
    <property type="entry name" value="TETRATRICOPEPTIDE REPEAT PROTEIN 6"/>
    <property type="match status" value="1"/>
</dbReference>
<comment type="caution">
    <text evidence="4">The sequence shown here is derived from an EMBL/GenBank/DDBJ whole genome shotgun (WGS) entry which is preliminary data.</text>
</comment>
<organism evidence="4 5">
    <name type="scientific">Gloeocapsopsis dulcis AAB1 = 1H9</name>
    <dbReference type="NCBI Taxonomy" id="1433147"/>
    <lineage>
        <taxon>Bacteria</taxon>
        <taxon>Bacillati</taxon>
        <taxon>Cyanobacteriota</taxon>
        <taxon>Cyanophyceae</taxon>
        <taxon>Oscillatoriophycideae</taxon>
        <taxon>Chroococcales</taxon>
        <taxon>Chroococcaceae</taxon>
        <taxon>Gloeocapsopsis</taxon>
        <taxon>Gloeocapsopsis dulcis</taxon>
    </lineage>
</organism>
<proteinExistence type="predicted"/>
<accession>A0A6N8FX13</accession>
<evidence type="ECO:0000313" key="5">
    <source>
        <dbReference type="Proteomes" id="UP000441797"/>
    </source>
</evidence>
<sequence>MQRRLIPSNIKNSHWLEIAETLSVLGSIGGSLVCVVSQQVAFASIPLSLAVALNLVNRKQLIDGIQQSHQTAIAQSVQEKIETQTKFEMLTEQVAQVKQLTTTLGQDMNNLQDYSKSLNNEQTKIAELVDYLQKIETYTQTVRINPQYAEAYYNRGVVYQCLGDKQGAIGDYTEAIRNNPSYAQAYHNRGLIRADLGDKKGAVTDLREAAKYFFEEADIANYHTARDLSKKIHELSVQPTTEVPQQAAVKYLFS</sequence>
<protein>
    <submittedName>
        <fullName evidence="4">Uncharacterized protein</fullName>
    </submittedName>
</protein>
<gene>
    <name evidence="4" type="ORF">BWI75_10980</name>
</gene>
<evidence type="ECO:0000256" key="1">
    <source>
        <dbReference type="ARBA" id="ARBA00022737"/>
    </source>
</evidence>
<dbReference type="EMBL" id="NAPY01000014">
    <property type="protein sequence ID" value="MUL36855.1"/>
    <property type="molecule type" value="Genomic_DNA"/>
</dbReference>
<name>A0A6N8FX13_9CHRO</name>